<accession>A0A7R8X2J2</accession>
<sequence>MAQAELAMQSRKDLLQVIRDQQKELEKYQSKIRDVVTAYKSLQKEKESLAASLTALKVAKGAGSSSKTPNELSPFPHATSSSESSSSSQQVLDPPDVTKVEGRSYEGSAQHSQHHGSDVDELVQQVETLSDALSTITSEKSRMEASYQADRRKIFEEKNELQQQLHESQQKLAEKVDLMEALHVRVRDLQRERDKEEVQHALQIRELQQLVSNLRLKVEKTEEELNEKNEQLQQKQNQDFKGETRKESELIKGLRKELASLKEELRASRDKVPPVQERRPSLIAIEDFQRQHEHYLEKERQHCQEVEVKAEAVQKENQERIASLEASLADLSTTLGQYEVLRQQDLDVIQKLKSEREEYEDEIRRLREEVHRTRIRVRSPLPQRQNSGTSDASLEMEKLRTQISEYREKILVLNKQFHDMEEEYKSTINFLQETLQEDKQKHRKELKALEHEYKVKLCDIEKEIESQRNRTLSLLTEKDGEIEDLRQKWEAARYGVPLEGSNYPQGLETSEPKGETMLLFYTQELARKDVELSALRREKHEDQIALRQLQQKLLNKEDIHQEREACLEEEIDRLQRSISREGENLEYLKNVIVNYLRTPNPSDRQHMLNAICAVLKFTDKEVDIVRKHLRSPTDQSIPFRSIEATKLMCRYQKEPFLQEGLGTSVVSGEEK</sequence>
<dbReference type="Pfam" id="PF01465">
    <property type="entry name" value="GRIP"/>
    <property type="match status" value="1"/>
</dbReference>
<dbReference type="PANTHER" id="PTHR23157">
    <property type="entry name" value="GRIP AND COILED-COIL DOMAIN-CONTAINING PROTEIN 1"/>
    <property type="match status" value="1"/>
</dbReference>
<dbReference type="PANTHER" id="PTHR23157:SF25">
    <property type="entry name" value="GRIP AND COILED-COIL DOMAIN-CONTAINING PROTEIN 1"/>
    <property type="match status" value="1"/>
</dbReference>
<dbReference type="AlphaFoldDB" id="A0A7R8X2J2"/>
<organism evidence="9">
    <name type="scientific">Darwinula stevensoni</name>
    <dbReference type="NCBI Taxonomy" id="69355"/>
    <lineage>
        <taxon>Eukaryota</taxon>
        <taxon>Metazoa</taxon>
        <taxon>Ecdysozoa</taxon>
        <taxon>Arthropoda</taxon>
        <taxon>Crustacea</taxon>
        <taxon>Oligostraca</taxon>
        <taxon>Ostracoda</taxon>
        <taxon>Podocopa</taxon>
        <taxon>Podocopida</taxon>
        <taxon>Darwinulocopina</taxon>
        <taxon>Darwinuloidea</taxon>
        <taxon>Darwinulidae</taxon>
        <taxon>Darwinula</taxon>
    </lineage>
</organism>
<feature type="coiled-coil region" evidence="6">
    <location>
        <begin position="11"/>
        <end position="59"/>
    </location>
</feature>
<feature type="region of interest" description="Disordered" evidence="7">
    <location>
        <begin position="59"/>
        <end position="119"/>
    </location>
</feature>
<evidence type="ECO:0000256" key="4">
    <source>
        <dbReference type="ARBA" id="ARBA00023054"/>
    </source>
</evidence>
<keyword evidence="4 6" id="KW-0175">Coiled coil</keyword>
<evidence type="ECO:0000256" key="2">
    <source>
        <dbReference type="ARBA" id="ARBA00004496"/>
    </source>
</evidence>
<dbReference type="EMBL" id="LR899802">
    <property type="protein sequence ID" value="CAD7242557.1"/>
    <property type="molecule type" value="Genomic_DNA"/>
</dbReference>
<dbReference type="Proteomes" id="UP000677054">
    <property type="component" value="Unassembled WGS sequence"/>
</dbReference>
<dbReference type="InterPro" id="IPR051952">
    <property type="entry name" value="Golgi-autophagy_related"/>
</dbReference>
<protein>
    <recommendedName>
        <fullName evidence="8">GRIP domain-containing protein</fullName>
    </recommendedName>
</protein>
<dbReference type="GO" id="GO:0005794">
    <property type="term" value="C:Golgi apparatus"/>
    <property type="evidence" value="ECO:0007669"/>
    <property type="project" value="TreeGrafter"/>
</dbReference>
<evidence type="ECO:0000256" key="1">
    <source>
        <dbReference type="ARBA" id="ARBA00004184"/>
    </source>
</evidence>
<dbReference type="OrthoDB" id="9898580at2759"/>
<dbReference type="EMBL" id="CAJPEV010000285">
    <property type="protein sequence ID" value="CAG0883438.1"/>
    <property type="molecule type" value="Genomic_DNA"/>
</dbReference>
<reference evidence="9" key="1">
    <citation type="submission" date="2020-11" db="EMBL/GenBank/DDBJ databases">
        <authorList>
            <person name="Tran Van P."/>
        </authorList>
    </citation>
    <scope>NUCLEOTIDE SEQUENCE</scope>
</reference>
<evidence type="ECO:0000313" key="9">
    <source>
        <dbReference type="EMBL" id="CAD7242557.1"/>
    </source>
</evidence>
<feature type="domain" description="GRIP" evidence="8">
    <location>
        <begin position="578"/>
        <end position="628"/>
    </location>
</feature>
<keyword evidence="3" id="KW-0963">Cytoplasm</keyword>
<keyword evidence="10" id="KW-1185">Reference proteome</keyword>
<evidence type="ECO:0000256" key="3">
    <source>
        <dbReference type="ARBA" id="ARBA00022490"/>
    </source>
</evidence>
<feature type="region of interest" description="Disordered" evidence="7">
    <location>
        <begin position="227"/>
        <end position="246"/>
    </location>
</feature>
<dbReference type="SMART" id="SM00755">
    <property type="entry name" value="Grip"/>
    <property type="match status" value="1"/>
</dbReference>
<evidence type="ECO:0000256" key="7">
    <source>
        <dbReference type="SAM" id="MobiDB-lite"/>
    </source>
</evidence>
<feature type="coiled-coil region" evidence="6">
    <location>
        <begin position="532"/>
        <end position="584"/>
    </location>
</feature>
<evidence type="ECO:0000256" key="6">
    <source>
        <dbReference type="SAM" id="Coils"/>
    </source>
</evidence>
<gene>
    <name evidence="9" type="ORF">DSTB1V02_LOCUS2519</name>
</gene>
<dbReference type="PROSITE" id="PS50913">
    <property type="entry name" value="GRIP"/>
    <property type="match status" value="1"/>
</dbReference>
<proteinExistence type="predicted"/>
<dbReference type="InterPro" id="IPR000237">
    <property type="entry name" value="GRIP_dom"/>
</dbReference>
<comment type="subcellular location">
    <subcellularLocation>
        <location evidence="2">Cytoplasm</location>
    </subcellularLocation>
    <subcellularLocation>
        <location evidence="1">Endomembrane system</location>
        <topology evidence="1">Peripheral membrane protein</topology>
    </subcellularLocation>
</comment>
<name>A0A7R8X2J2_9CRUS</name>
<evidence type="ECO:0000259" key="8">
    <source>
        <dbReference type="PROSITE" id="PS50913"/>
    </source>
</evidence>
<evidence type="ECO:0000256" key="5">
    <source>
        <dbReference type="ARBA" id="ARBA00023136"/>
    </source>
</evidence>
<dbReference type="Gene3D" id="1.10.220.60">
    <property type="entry name" value="GRIP domain"/>
    <property type="match status" value="1"/>
</dbReference>
<keyword evidence="5" id="KW-0472">Membrane</keyword>
<feature type="coiled-coil region" evidence="6">
    <location>
        <begin position="342"/>
        <end position="452"/>
    </location>
</feature>
<evidence type="ECO:0000313" key="10">
    <source>
        <dbReference type="Proteomes" id="UP000677054"/>
    </source>
</evidence>